<gene>
    <name evidence="2" type="ORF">MALL_0178</name>
</gene>
<dbReference type="InterPro" id="IPR010592">
    <property type="entry name" value="CypI"/>
</dbReference>
<evidence type="ECO:0000313" key="3">
    <source>
        <dbReference type="Proteomes" id="UP000004757"/>
    </source>
</evidence>
<dbReference type="STRING" id="747682.MALL_0178"/>
<name>D4XV20_9BACT</name>
<dbReference type="RefSeq" id="WP_005683114.1">
    <property type="nucleotide sequence ID" value="NZ_ADNC01000002.1"/>
</dbReference>
<dbReference type="InterPro" id="IPR043099">
    <property type="entry name" value="CypI_dom_I"/>
</dbReference>
<dbReference type="EMBL" id="ADNC01000002">
    <property type="protein sequence ID" value="EFF41838.1"/>
    <property type="molecule type" value="Genomic_DNA"/>
</dbReference>
<protein>
    <submittedName>
        <fullName evidence="2">High affinity transport system protein p37</fullName>
    </submittedName>
</protein>
<dbReference type="Gene3D" id="3.40.190.180">
    <property type="entry name" value="Cypl, domain I"/>
    <property type="match status" value="1"/>
</dbReference>
<organism evidence="2 3">
    <name type="scientific">Mycoplasmopsis alligatoris A21JP2</name>
    <dbReference type="NCBI Taxonomy" id="747682"/>
    <lineage>
        <taxon>Bacteria</taxon>
        <taxon>Bacillati</taxon>
        <taxon>Mycoplasmatota</taxon>
        <taxon>Mycoplasmoidales</taxon>
        <taxon>Metamycoplasmataceae</taxon>
        <taxon>Mycoplasmopsis</taxon>
    </lineage>
</organism>
<dbReference type="Pfam" id="PF06646">
    <property type="entry name" value="CypI"/>
    <property type="match status" value="1"/>
</dbReference>
<dbReference type="Gene3D" id="3.40.190.190">
    <property type="entry name" value="CypI, domain 2"/>
    <property type="match status" value="1"/>
</dbReference>
<comment type="caution">
    <text evidence="2">The sequence shown here is derived from an EMBL/GenBank/DDBJ whole genome shotgun (WGS) entry which is preliminary data.</text>
</comment>
<dbReference type="AlphaFoldDB" id="D4XV20"/>
<accession>D4XV20</accession>
<reference evidence="2 3" key="1">
    <citation type="submission" date="2010-03" db="EMBL/GenBank/DDBJ databases">
        <authorList>
            <person name="Glass J.I."/>
            <person name="Benders G.A."/>
            <person name="Durkin A.S."/>
            <person name="Farmerie W.G."/>
            <person name="Hlavinka K."/>
            <person name="Hostetler J."/>
            <person name="Jackson J."/>
            <person name="May M.A."/>
            <person name="Miller R.H."/>
            <person name="Paralanov V."/>
            <person name="Radune D."/>
            <person name="Szczypinski B."/>
            <person name="Brown D.R."/>
        </authorList>
    </citation>
    <scope>NUCLEOTIDE SEQUENCE [LARGE SCALE GENOMIC DNA]</scope>
    <source>
        <strain evidence="2 3">A21JP2</strain>
    </source>
</reference>
<keyword evidence="1" id="KW-0732">Signal</keyword>
<dbReference type="Proteomes" id="UP000004757">
    <property type="component" value="Unassembled WGS sequence"/>
</dbReference>
<dbReference type="eggNOG" id="ENOG5031Y7G">
    <property type="taxonomic scope" value="Bacteria"/>
</dbReference>
<feature type="chain" id="PRO_5003067151" evidence="1">
    <location>
        <begin position="26"/>
        <end position="412"/>
    </location>
</feature>
<dbReference type="OrthoDB" id="401239at2"/>
<sequence>MKKNIKFLTLSLSSLLPLGALVSCAKTTNETEKVDIKNDIAWDNEITLTYGWENTDKWDKESYIKLMEDNFNSLKNKDKNLKKYPNVKFKLEVNGDKNATLQNLKSDKTNTDLAILPYHSFSNDKIDESFPQFAGQTGTLMFKWSTIDPLVYNDGSINDPLRKMAKHENELQFSAPYGEFKNWKDTKETYGFDGSKYAVFYNLDRTTLYYRGSILIAGNEAQRNAITKAWEEKNWEEFSKYGIIYKKKTSGGKFKYQVSLIAKHFSNKFKNENEVVKWLEAPENSKFVLSGKDATIIGQEQGDKRTFNIAFDDEGAFNWTPKSWGANNYVPTNSDSVVRVLSVTNPAPYDAILARVGLAKEQVNLLSQALAMINPKENTLGIYTGYNYFGDNKSNNFSELLKLQKTTEGSLK</sequence>
<dbReference type="PROSITE" id="PS51257">
    <property type="entry name" value="PROKAR_LIPOPROTEIN"/>
    <property type="match status" value="1"/>
</dbReference>
<dbReference type="InterPro" id="IPR043100">
    <property type="entry name" value="CypI_dom_II"/>
</dbReference>
<keyword evidence="3" id="KW-1185">Reference proteome</keyword>
<evidence type="ECO:0000256" key="1">
    <source>
        <dbReference type="SAM" id="SignalP"/>
    </source>
</evidence>
<proteinExistence type="predicted"/>
<dbReference type="NCBIfam" id="NF045838">
    <property type="entry name" value="MG289_thiam_LP"/>
    <property type="match status" value="1"/>
</dbReference>
<evidence type="ECO:0000313" key="2">
    <source>
        <dbReference type="EMBL" id="EFF41838.1"/>
    </source>
</evidence>
<feature type="signal peptide" evidence="1">
    <location>
        <begin position="1"/>
        <end position="25"/>
    </location>
</feature>